<dbReference type="GO" id="GO:0005737">
    <property type="term" value="C:cytoplasm"/>
    <property type="evidence" value="ECO:0007669"/>
    <property type="project" value="TreeGrafter"/>
</dbReference>
<feature type="domain" description="Methyltransferase" evidence="1">
    <location>
        <begin position="362"/>
        <end position="485"/>
    </location>
</feature>
<proteinExistence type="predicted"/>
<dbReference type="FunCoup" id="H2YWU1">
    <property type="interactions" value="34"/>
</dbReference>
<dbReference type="GeneTree" id="ENSGT00390000004446"/>
<evidence type="ECO:0000259" key="1">
    <source>
        <dbReference type="Pfam" id="PF13679"/>
    </source>
</evidence>
<name>H2YWU1_CIOSA</name>
<reference evidence="3" key="1">
    <citation type="submission" date="2003-08" db="EMBL/GenBank/DDBJ databases">
        <authorList>
            <person name="Birren B."/>
            <person name="Nusbaum C."/>
            <person name="Abebe A."/>
            <person name="Abouelleil A."/>
            <person name="Adekoya E."/>
            <person name="Ait-zahra M."/>
            <person name="Allen N."/>
            <person name="Allen T."/>
            <person name="An P."/>
            <person name="Anderson M."/>
            <person name="Anderson S."/>
            <person name="Arachchi H."/>
            <person name="Armbruster J."/>
            <person name="Bachantsang P."/>
            <person name="Baldwin J."/>
            <person name="Barry A."/>
            <person name="Bayul T."/>
            <person name="Blitshsteyn B."/>
            <person name="Bloom T."/>
            <person name="Blye J."/>
            <person name="Boguslavskiy L."/>
            <person name="Borowsky M."/>
            <person name="Boukhgalter B."/>
            <person name="Brunache A."/>
            <person name="Butler J."/>
            <person name="Calixte N."/>
            <person name="Calvo S."/>
            <person name="Camarata J."/>
            <person name="Campo K."/>
            <person name="Chang J."/>
            <person name="Cheshatsang Y."/>
            <person name="Citroen M."/>
            <person name="Collymore A."/>
            <person name="Considine T."/>
            <person name="Cook A."/>
            <person name="Cooke P."/>
            <person name="Corum B."/>
            <person name="Cuomo C."/>
            <person name="David R."/>
            <person name="Dawoe T."/>
            <person name="Degray S."/>
            <person name="Dodge S."/>
            <person name="Dooley K."/>
            <person name="Dorje P."/>
            <person name="Dorjee K."/>
            <person name="Dorris L."/>
            <person name="Duffey N."/>
            <person name="Dupes A."/>
            <person name="Elkins T."/>
            <person name="Engels R."/>
            <person name="Erickson J."/>
            <person name="Farina A."/>
            <person name="Faro S."/>
            <person name="Ferreira P."/>
            <person name="Fischer H."/>
            <person name="Fitzgerald M."/>
            <person name="Foley K."/>
            <person name="Gage D."/>
            <person name="Galagan J."/>
            <person name="Gearin G."/>
            <person name="Gnerre S."/>
            <person name="Gnirke A."/>
            <person name="Goyette A."/>
            <person name="Graham J."/>
            <person name="Grandbois E."/>
            <person name="Gyaltsen K."/>
            <person name="Hafez N."/>
            <person name="Hagopian D."/>
            <person name="Hagos B."/>
            <person name="Hall J."/>
            <person name="Hatcher B."/>
            <person name="Heller A."/>
            <person name="Higgins H."/>
            <person name="Honan T."/>
            <person name="Horn A."/>
            <person name="Houde N."/>
            <person name="Hughes L."/>
            <person name="Hulme W."/>
            <person name="Husby E."/>
            <person name="Iliev I."/>
            <person name="Jaffe D."/>
            <person name="Jones C."/>
            <person name="Kamal M."/>
            <person name="Kamat A."/>
            <person name="Kamvysselis M."/>
            <person name="Karlsson E."/>
            <person name="Kells C."/>
            <person name="Kieu A."/>
            <person name="Kisner P."/>
            <person name="Kodira C."/>
            <person name="Kulbokas E."/>
            <person name="Labutti K."/>
            <person name="Lama D."/>
            <person name="Landers T."/>
            <person name="Leger J."/>
            <person name="Levine S."/>
            <person name="Lewis D."/>
            <person name="Lewis T."/>
            <person name="Lindblad-toh K."/>
            <person name="Liu X."/>
            <person name="Lokyitsang T."/>
            <person name="Lokyitsang Y."/>
            <person name="Lucien O."/>
            <person name="Lui A."/>
            <person name="Ma L.J."/>
            <person name="Mabbitt R."/>
            <person name="Macdonald J."/>
            <person name="Maclean C."/>
            <person name="Major J."/>
            <person name="Manning J."/>
            <person name="Marabella R."/>
            <person name="Maru K."/>
            <person name="Matthews C."/>
            <person name="Mauceli E."/>
            <person name="Mccarthy M."/>
            <person name="Mcdonough S."/>
            <person name="Mcghee T."/>
            <person name="Meldrim J."/>
            <person name="Meneus L."/>
            <person name="Mesirov J."/>
            <person name="Mihalev A."/>
            <person name="Mihova T."/>
            <person name="Mikkelsen T."/>
            <person name="Mlenga V."/>
            <person name="Moru K."/>
            <person name="Mozes J."/>
            <person name="Mulrain L."/>
            <person name="Munson G."/>
            <person name="Naylor J."/>
            <person name="Newes C."/>
            <person name="Nguyen C."/>
            <person name="Nguyen N."/>
            <person name="Nguyen T."/>
            <person name="Nicol R."/>
            <person name="Nielsen C."/>
            <person name="Nizzari M."/>
            <person name="Norbu C."/>
            <person name="Norbu N."/>
            <person name="O'donnell P."/>
            <person name="Okoawo O."/>
            <person name="O'leary S."/>
            <person name="Omotosho B."/>
            <person name="O'neill K."/>
            <person name="Osman S."/>
            <person name="Parker S."/>
            <person name="Perrin D."/>
            <person name="Phunkhang P."/>
            <person name="Piqani B."/>
            <person name="Purcell S."/>
            <person name="Rachupka T."/>
            <person name="Ramasamy U."/>
            <person name="Rameau R."/>
            <person name="Ray V."/>
            <person name="Raymond C."/>
            <person name="Retta R."/>
            <person name="Richardson S."/>
            <person name="Rise C."/>
            <person name="Rodriguez J."/>
            <person name="Rogers J."/>
            <person name="Rogov P."/>
            <person name="Rutman M."/>
            <person name="Schupbach R."/>
            <person name="Seaman C."/>
            <person name="Settipalli S."/>
            <person name="Sharpe T."/>
            <person name="Sheridan J."/>
            <person name="Sherpa N."/>
            <person name="Shi J."/>
            <person name="Smirnov S."/>
            <person name="Smith C."/>
            <person name="Sougnez C."/>
            <person name="Spencer B."/>
            <person name="Stalker J."/>
            <person name="Stange-thomann N."/>
            <person name="Stavropoulos S."/>
            <person name="Stetson K."/>
            <person name="Stone C."/>
            <person name="Stone S."/>
            <person name="Stubbs M."/>
            <person name="Talamas J."/>
            <person name="Tchuinga P."/>
            <person name="Tenzing P."/>
            <person name="Tesfaye S."/>
            <person name="Theodore J."/>
            <person name="Thoulutsang Y."/>
            <person name="Topham K."/>
            <person name="Towey S."/>
            <person name="Tsamla T."/>
            <person name="Tsomo N."/>
            <person name="Vallee D."/>
            <person name="Vassiliev H."/>
            <person name="Venkataraman V."/>
            <person name="Vinson J."/>
            <person name="Vo A."/>
            <person name="Wade C."/>
            <person name="Wang S."/>
            <person name="Wangchuk T."/>
            <person name="Wangdi T."/>
            <person name="Whittaker C."/>
            <person name="Wilkinson J."/>
            <person name="Wu Y."/>
            <person name="Wyman D."/>
            <person name="Yadav S."/>
            <person name="Yang S."/>
            <person name="Yang X."/>
            <person name="Yeager S."/>
            <person name="Yee E."/>
            <person name="Young G."/>
            <person name="Zainoun J."/>
            <person name="Zembeck L."/>
            <person name="Zimmer A."/>
            <person name="Zody M."/>
            <person name="Lander E."/>
        </authorList>
    </citation>
    <scope>NUCLEOTIDE SEQUENCE [LARGE SCALE GENOMIC DNA]</scope>
</reference>
<dbReference type="InParanoid" id="H2YWU1"/>
<reference evidence="2" key="3">
    <citation type="submission" date="2025-09" db="UniProtKB">
        <authorList>
            <consortium name="Ensembl"/>
        </authorList>
    </citation>
    <scope>IDENTIFICATION</scope>
</reference>
<dbReference type="AlphaFoldDB" id="H2YWU1"/>
<dbReference type="Ensembl" id="ENSCSAVT00000009920.1">
    <property type="protein sequence ID" value="ENSCSAVP00000009802.1"/>
    <property type="gene ID" value="ENSCSAVG00000005754.1"/>
</dbReference>
<dbReference type="Gene3D" id="3.40.50.150">
    <property type="entry name" value="Vaccinia Virus protein VP39"/>
    <property type="match status" value="1"/>
</dbReference>
<evidence type="ECO:0000313" key="3">
    <source>
        <dbReference type="Proteomes" id="UP000007875"/>
    </source>
</evidence>
<keyword evidence="3" id="KW-1185">Reference proteome</keyword>
<dbReference type="Pfam" id="PF13679">
    <property type="entry name" value="Methyltransf_32"/>
    <property type="match status" value="1"/>
</dbReference>
<dbReference type="STRING" id="51511.ENSCSAVP00000009802"/>
<dbReference type="Proteomes" id="UP000007875">
    <property type="component" value="Unassembled WGS sequence"/>
</dbReference>
<dbReference type="PANTHER" id="PTHR13369">
    <property type="match status" value="1"/>
</dbReference>
<dbReference type="eggNOG" id="ENOG502QUFE">
    <property type="taxonomic scope" value="Eukaryota"/>
</dbReference>
<protein>
    <recommendedName>
        <fullName evidence="1">Methyltransferase domain-containing protein</fullName>
    </recommendedName>
</protein>
<dbReference type="FunFam" id="3.40.50.150:FF:000725">
    <property type="entry name" value="Glutathione S-transferase, C-terminal domain-containing"/>
    <property type="match status" value="1"/>
</dbReference>
<dbReference type="InterPro" id="IPR029063">
    <property type="entry name" value="SAM-dependent_MTases_sf"/>
</dbReference>
<accession>H2YWU1</accession>
<evidence type="ECO:0000313" key="2">
    <source>
        <dbReference type="Ensembl" id="ENSCSAVP00000009802.1"/>
    </source>
</evidence>
<dbReference type="PANTHER" id="PTHR13369:SF0">
    <property type="entry name" value="GLUTATHIONE S-TRANSFERASE C-TERMINAL DOMAIN-CONTAINING PROTEIN"/>
    <property type="match status" value="1"/>
</dbReference>
<dbReference type="InterPro" id="IPR025714">
    <property type="entry name" value="Methyltranfer_dom"/>
</dbReference>
<reference evidence="2" key="2">
    <citation type="submission" date="2025-08" db="UniProtKB">
        <authorList>
            <consortium name="Ensembl"/>
        </authorList>
    </citation>
    <scope>IDENTIFICATION</scope>
</reference>
<sequence length="573" mass="64096">IDGNLVTLSENIFMYKNSAQAIFLLSSFCGKLGVNLCLVTNSSSTKIANFGFVVPSAIFSDVKTISIQNLPDAVGACVLPCVSVNHGLKIISGLCHVLRYILKFKIKNHDDSKFLKGLLGHKQCCLKASSEISSRTNLCEVLAPQIIDHWLPSYDSDIPPPILQFEGHMRKPIVIHNMDKMQRIVLERLEAKDIVTKEPPNKKIKARKRVIKTNDLPPLEHVFTEGVEFMISDLALLPCMHSFIQLSGHKLCDLKLSLPLTLLWYHRLHSIDDVVKAASNCGVKLIPVSEFVGHKKTNFENGTYQLDITLRRDLPGIIVKVNELVNIKFENLERKCIELQWETFPSSVHPTQGELSLARASRKCHQIENIVGAVMETCKKDDVIVDFCSGGGHVGIVLAYLLPSCKVILVENKEESLDRAYQRIQTLKLKNIMLYQCNLDQFSKDFDIGIALHACGVATDMVLQKCISNHASFVISPCCYGKIQNTATLTYPQSSMFKNSLISYEQLVLLGHGGDQTSWNFESEKSKQGKHCMGLVDSDRCHFATESNYRTKMYTMLPTNCSPKNNLIVGVLK</sequence>
<organism evidence="2 3">
    <name type="scientific">Ciona savignyi</name>
    <name type="common">Pacific transparent sea squirt</name>
    <dbReference type="NCBI Taxonomy" id="51511"/>
    <lineage>
        <taxon>Eukaryota</taxon>
        <taxon>Metazoa</taxon>
        <taxon>Chordata</taxon>
        <taxon>Tunicata</taxon>
        <taxon>Ascidiacea</taxon>
        <taxon>Phlebobranchia</taxon>
        <taxon>Cionidae</taxon>
        <taxon>Ciona</taxon>
    </lineage>
</organism>
<dbReference type="OMA" id="WTRFCEV"/>
<dbReference type="SUPFAM" id="SSF53335">
    <property type="entry name" value="S-adenosyl-L-methionine-dependent methyltransferases"/>
    <property type="match status" value="1"/>
</dbReference>
<dbReference type="HOGENOM" id="CLU_013673_1_0_1"/>